<reference evidence="9" key="2">
    <citation type="journal article" date="2023" name="IMA Fungus">
        <title>Comparative genomic study of the Penicillium genus elucidates a diverse pangenome and 15 lateral gene transfer events.</title>
        <authorList>
            <person name="Petersen C."/>
            <person name="Sorensen T."/>
            <person name="Nielsen M.R."/>
            <person name="Sondergaard T.E."/>
            <person name="Sorensen J.L."/>
            <person name="Fitzpatrick D.A."/>
            <person name="Frisvad J.C."/>
            <person name="Nielsen K.L."/>
        </authorList>
    </citation>
    <scope>NUCLEOTIDE SEQUENCE</scope>
    <source>
        <strain evidence="9">IBT 23319</strain>
    </source>
</reference>
<evidence type="ECO:0000256" key="7">
    <source>
        <dbReference type="SAM" id="MobiDB-lite"/>
    </source>
</evidence>
<feature type="region of interest" description="Disordered" evidence="7">
    <location>
        <begin position="231"/>
        <end position="259"/>
    </location>
</feature>
<dbReference type="PROSITE" id="PS50048">
    <property type="entry name" value="ZN2_CY6_FUNGAL_2"/>
    <property type="match status" value="1"/>
</dbReference>
<dbReference type="InterPro" id="IPR007219">
    <property type="entry name" value="XnlR_reg_dom"/>
</dbReference>
<dbReference type="GO" id="GO:0000981">
    <property type="term" value="F:DNA-binding transcription factor activity, RNA polymerase II-specific"/>
    <property type="evidence" value="ECO:0007669"/>
    <property type="project" value="InterPro"/>
</dbReference>
<keyword evidence="4" id="KW-0804">Transcription</keyword>
<dbReference type="AlphaFoldDB" id="A0A9W9NKV8"/>
<dbReference type="Pfam" id="PF04082">
    <property type="entry name" value="Fungal_trans"/>
    <property type="match status" value="1"/>
</dbReference>
<evidence type="ECO:0000256" key="3">
    <source>
        <dbReference type="ARBA" id="ARBA00023125"/>
    </source>
</evidence>
<accession>A0A9W9NKV8</accession>
<dbReference type="SUPFAM" id="SSF57701">
    <property type="entry name" value="Zn2/Cys6 DNA-binding domain"/>
    <property type="match status" value="1"/>
</dbReference>
<dbReference type="Gene3D" id="4.10.240.10">
    <property type="entry name" value="Zn(2)-C6 fungal-type DNA-binding domain"/>
    <property type="match status" value="1"/>
</dbReference>
<evidence type="ECO:0000256" key="6">
    <source>
        <dbReference type="SAM" id="Coils"/>
    </source>
</evidence>
<dbReference type="CDD" id="cd12148">
    <property type="entry name" value="fungal_TF_MHR"/>
    <property type="match status" value="1"/>
</dbReference>
<evidence type="ECO:0000256" key="2">
    <source>
        <dbReference type="ARBA" id="ARBA00023015"/>
    </source>
</evidence>
<dbReference type="OrthoDB" id="5296287at2759"/>
<keyword evidence="5" id="KW-0539">Nucleus</keyword>
<evidence type="ECO:0000256" key="5">
    <source>
        <dbReference type="ARBA" id="ARBA00023242"/>
    </source>
</evidence>
<dbReference type="PANTHER" id="PTHR47654:SF3">
    <property type="entry name" value="ZN(II)2CYS6 TRANSCRIPTION FACTOR (EUROFUNG)"/>
    <property type="match status" value="1"/>
</dbReference>
<dbReference type="SMART" id="SM00906">
    <property type="entry name" value="Fungal_trans"/>
    <property type="match status" value="1"/>
</dbReference>
<organism evidence="9 10">
    <name type="scientific">Penicillium citrinum</name>
    <dbReference type="NCBI Taxonomy" id="5077"/>
    <lineage>
        <taxon>Eukaryota</taxon>
        <taxon>Fungi</taxon>
        <taxon>Dikarya</taxon>
        <taxon>Ascomycota</taxon>
        <taxon>Pezizomycotina</taxon>
        <taxon>Eurotiomycetes</taxon>
        <taxon>Eurotiomycetidae</taxon>
        <taxon>Eurotiales</taxon>
        <taxon>Aspergillaceae</taxon>
        <taxon>Penicillium</taxon>
    </lineage>
</organism>
<feature type="domain" description="Zn(2)-C6 fungal-type" evidence="8">
    <location>
        <begin position="78"/>
        <end position="108"/>
    </location>
</feature>
<proteinExistence type="predicted"/>
<feature type="coiled-coil region" evidence="6">
    <location>
        <begin position="113"/>
        <end position="140"/>
    </location>
</feature>
<dbReference type="InterPro" id="IPR001138">
    <property type="entry name" value="Zn2Cys6_DnaBD"/>
</dbReference>
<evidence type="ECO:0000313" key="9">
    <source>
        <dbReference type="EMBL" id="KAJ5221879.1"/>
    </source>
</evidence>
<protein>
    <recommendedName>
        <fullName evidence="8">Zn(2)-C6 fungal-type domain-containing protein</fullName>
    </recommendedName>
</protein>
<dbReference type="Proteomes" id="UP001147733">
    <property type="component" value="Unassembled WGS sequence"/>
</dbReference>
<dbReference type="RefSeq" id="XP_056496802.1">
    <property type="nucleotide sequence ID" value="XM_056649671.1"/>
</dbReference>
<evidence type="ECO:0000256" key="1">
    <source>
        <dbReference type="ARBA" id="ARBA00022723"/>
    </source>
</evidence>
<dbReference type="EMBL" id="JAPQKT010000009">
    <property type="protein sequence ID" value="KAJ5221879.1"/>
    <property type="molecule type" value="Genomic_DNA"/>
</dbReference>
<dbReference type="CDD" id="cd00067">
    <property type="entry name" value="GAL4"/>
    <property type="match status" value="1"/>
</dbReference>
<gene>
    <name evidence="9" type="ORF">N7469_010766</name>
</gene>
<reference evidence="9" key="1">
    <citation type="submission" date="2022-11" db="EMBL/GenBank/DDBJ databases">
        <authorList>
            <person name="Petersen C."/>
        </authorList>
    </citation>
    <scope>NUCLEOTIDE SEQUENCE</scope>
    <source>
        <strain evidence="9">IBT 23319</strain>
    </source>
</reference>
<dbReference type="GO" id="GO:0006351">
    <property type="term" value="P:DNA-templated transcription"/>
    <property type="evidence" value="ECO:0007669"/>
    <property type="project" value="InterPro"/>
</dbReference>
<dbReference type="PANTHER" id="PTHR47654">
    <property type="entry name" value="ZN(II)2CYS6 TRANSCRIPTION FACTOR (EUROFUNG)-RELATED"/>
    <property type="match status" value="1"/>
</dbReference>
<keyword evidence="2" id="KW-0805">Transcription regulation</keyword>
<keyword evidence="10" id="KW-1185">Reference proteome</keyword>
<dbReference type="GO" id="GO:0008270">
    <property type="term" value="F:zinc ion binding"/>
    <property type="evidence" value="ECO:0007669"/>
    <property type="project" value="InterPro"/>
</dbReference>
<dbReference type="PROSITE" id="PS00463">
    <property type="entry name" value="ZN2_CY6_FUNGAL_1"/>
    <property type="match status" value="1"/>
</dbReference>
<dbReference type="Pfam" id="PF00172">
    <property type="entry name" value="Zn_clus"/>
    <property type="match status" value="1"/>
</dbReference>
<sequence length="901" mass="99502">MSNIHFPSWAEQQNLFKLSCADAETCSQLSSVENSLPTLQRAESDVGTKKMAIPRLAEGAESTFSSPGRFHRRHVRRACESCRQRKTKCTGDKSGCRNCREAGIICCYTDGKREKSKRQLASLSAKVQAYEDVISKLSNRFGVSDEQLVNIALTADSASELVLDGGTDTTGKRKFTSEPPPSHPSSNAPPDLIDHTEEDFNRDEAARSTGFMGKSSEINWLQNLSKEVNNDGKECSCNSSNADEENALPSPTLTPRPKKASDSLMASLNYYLDDLEIPNMNQVDANGVPPKETATKLLNSYLTSVHPSFPIIGISTFVSQFQVYFSQPSLKPGNKWLAILNLIFAIAAKYEELTDRGCTEEEDPHQVYFSRARILSLEDQLLHHPDLQQLQVEGLTCFYMISSGHINRAWKLAGSAVRGALALGLHLRSVGSCTSDTSKEIRYRVWWSLYTVEQLLAAITGRPSCIVDGSCTTPLPVPFDEGDFQKDEVSMLISNNAQNTCSPLKQMTFSNNAAKLDSAADSDTTDEGNEADTKMSRAEYLKSLPPCMSLYFLQLTSLAIIAKRMTVKLYSPEALQAPWASTNFIIQSLMLDIDSWFMNLPPSYDFTSTQTSQCPLGQRMGLAFLFYSTKIGITRPCLCRLDTSQSDGDLTYEFCSKTAAECVESACHMLNLFPDSPDAALLHRISPWWCTLHYLMQSITVLLLELAFQAEHVPEKAAMVSKAAKKALHWLHTLSRTNAACERAWKLCDGFLRRLAPQFGISISELSENEDSSTTSLIDVPELDESTLATENPVMDQLSFDPSTSIPSTNAIESIAADMDSIAWSPMDHSGAPLAMSPSLKIEEPDLMDAFMSPEKSQSGRSSFDDYYPYDPATGQITGSFFPTGPNLDLDMGYFWGDPVC</sequence>
<dbReference type="InterPro" id="IPR053230">
    <property type="entry name" value="Trans_reg_galc"/>
</dbReference>
<dbReference type="GO" id="GO:0003677">
    <property type="term" value="F:DNA binding"/>
    <property type="evidence" value="ECO:0007669"/>
    <property type="project" value="UniProtKB-KW"/>
</dbReference>
<evidence type="ECO:0000313" key="10">
    <source>
        <dbReference type="Proteomes" id="UP001147733"/>
    </source>
</evidence>
<comment type="caution">
    <text evidence="9">The sequence shown here is derived from an EMBL/GenBank/DDBJ whole genome shotgun (WGS) entry which is preliminary data.</text>
</comment>
<dbReference type="GeneID" id="81388838"/>
<keyword evidence="6" id="KW-0175">Coiled coil</keyword>
<evidence type="ECO:0000256" key="4">
    <source>
        <dbReference type="ARBA" id="ARBA00023163"/>
    </source>
</evidence>
<name>A0A9W9NKV8_PENCI</name>
<feature type="region of interest" description="Disordered" evidence="7">
    <location>
        <begin position="162"/>
        <end position="195"/>
    </location>
</feature>
<dbReference type="InterPro" id="IPR036864">
    <property type="entry name" value="Zn2-C6_fun-type_DNA-bd_sf"/>
</dbReference>
<evidence type="ECO:0000259" key="8">
    <source>
        <dbReference type="PROSITE" id="PS50048"/>
    </source>
</evidence>
<keyword evidence="1" id="KW-0479">Metal-binding</keyword>
<dbReference type="SMART" id="SM00066">
    <property type="entry name" value="GAL4"/>
    <property type="match status" value="1"/>
</dbReference>
<keyword evidence="3" id="KW-0238">DNA-binding</keyword>